<evidence type="ECO:0000313" key="13">
    <source>
        <dbReference type="EMBL" id="KAF1982451.1"/>
    </source>
</evidence>
<dbReference type="EMBL" id="ML977184">
    <property type="protein sequence ID" value="KAF1982451.1"/>
    <property type="molecule type" value="Genomic_DNA"/>
</dbReference>
<dbReference type="SMART" id="SM00386">
    <property type="entry name" value="HAT"/>
    <property type="match status" value="5"/>
</dbReference>
<dbReference type="CDD" id="cd05703">
    <property type="entry name" value="S1_Rrp5_repeat_hs12_sc9"/>
    <property type="match status" value="1"/>
</dbReference>
<feature type="domain" description="S1 motif" evidence="11">
    <location>
        <begin position="1039"/>
        <end position="1110"/>
    </location>
</feature>
<dbReference type="Proteomes" id="UP000800041">
    <property type="component" value="Unassembled WGS sequence"/>
</dbReference>
<dbReference type="GO" id="GO:0003723">
    <property type="term" value="F:RNA binding"/>
    <property type="evidence" value="ECO:0007669"/>
    <property type="project" value="TreeGrafter"/>
</dbReference>
<feature type="domain" description="S1 motif" evidence="11">
    <location>
        <begin position="145"/>
        <end position="247"/>
    </location>
</feature>
<dbReference type="FunFam" id="2.40.50.140:FF:000279">
    <property type="entry name" value="rRNA biogenesis protein rrp5"/>
    <property type="match status" value="1"/>
</dbReference>
<dbReference type="CDD" id="cd05706">
    <property type="entry name" value="S1_Rrp5_repeat_sc10"/>
    <property type="match status" value="1"/>
</dbReference>
<evidence type="ECO:0000259" key="11">
    <source>
        <dbReference type="PROSITE" id="PS50126"/>
    </source>
</evidence>
<dbReference type="FunFam" id="2.40.50.140:FF:000266">
    <property type="entry name" value="rRNA biogenesis protein rrp5"/>
    <property type="match status" value="1"/>
</dbReference>
<dbReference type="SUPFAM" id="SSF50249">
    <property type="entry name" value="Nucleic acid-binding proteins"/>
    <property type="match status" value="11"/>
</dbReference>
<dbReference type="CDD" id="cd05708">
    <property type="entry name" value="S1_Rrp5_repeat_sc12"/>
    <property type="match status" value="1"/>
</dbReference>
<evidence type="ECO:0000313" key="14">
    <source>
        <dbReference type="Proteomes" id="UP000800041"/>
    </source>
</evidence>
<feature type="compositionally biased region" description="Basic and acidic residues" evidence="10">
    <location>
        <begin position="20"/>
        <end position="35"/>
    </location>
</feature>
<dbReference type="CDD" id="cd05702">
    <property type="entry name" value="S1_Rrp5_repeat_hs11_sc8"/>
    <property type="match status" value="1"/>
</dbReference>
<dbReference type="SMART" id="SM00316">
    <property type="entry name" value="S1"/>
    <property type="match status" value="12"/>
</dbReference>
<feature type="compositionally biased region" description="Basic and acidic residues" evidence="10">
    <location>
        <begin position="1497"/>
        <end position="1511"/>
    </location>
</feature>
<evidence type="ECO:0000256" key="10">
    <source>
        <dbReference type="SAM" id="MobiDB-lite"/>
    </source>
</evidence>
<feature type="domain" description="S1 motif" evidence="11">
    <location>
        <begin position="454"/>
        <end position="531"/>
    </location>
</feature>
<dbReference type="PANTHER" id="PTHR23270">
    <property type="entry name" value="PROGRAMMED CELL DEATH PROTEIN 11 PRE-RRNA PROCESSING PROTEIN RRP5"/>
    <property type="match status" value="1"/>
</dbReference>
<organism evidence="13 14">
    <name type="scientific">Aulographum hederae CBS 113979</name>
    <dbReference type="NCBI Taxonomy" id="1176131"/>
    <lineage>
        <taxon>Eukaryota</taxon>
        <taxon>Fungi</taxon>
        <taxon>Dikarya</taxon>
        <taxon>Ascomycota</taxon>
        <taxon>Pezizomycotina</taxon>
        <taxon>Dothideomycetes</taxon>
        <taxon>Pleosporomycetidae</taxon>
        <taxon>Aulographales</taxon>
        <taxon>Aulographaceae</taxon>
    </lineage>
</organism>
<dbReference type="PROSITE" id="PS50126">
    <property type="entry name" value="S1"/>
    <property type="match status" value="12"/>
</dbReference>
<evidence type="ECO:0000256" key="4">
    <source>
        <dbReference type="ARBA" id="ARBA00022553"/>
    </source>
</evidence>
<dbReference type="InterPro" id="IPR011990">
    <property type="entry name" value="TPR-like_helical_dom_sf"/>
</dbReference>
<dbReference type="PROSITE" id="PS50926">
    <property type="entry name" value="TRAM"/>
    <property type="match status" value="1"/>
</dbReference>
<feature type="compositionally biased region" description="Acidic residues" evidence="10">
    <location>
        <begin position="1409"/>
        <end position="1447"/>
    </location>
</feature>
<keyword evidence="4" id="KW-0597">Phosphoprotein</keyword>
<evidence type="ECO:0000256" key="7">
    <source>
        <dbReference type="ARBA" id="ARBA00055575"/>
    </source>
</evidence>
<dbReference type="InterPro" id="IPR057301">
    <property type="entry name" value="Rrp5_OB_4th"/>
</dbReference>
<feature type="domain" description="S1 motif" evidence="11">
    <location>
        <begin position="546"/>
        <end position="620"/>
    </location>
</feature>
<feature type="domain" description="S1 motif" evidence="11">
    <location>
        <begin position="1220"/>
        <end position="1289"/>
    </location>
</feature>
<dbReference type="CDD" id="cd05697">
    <property type="entry name" value="S1_Rrp5_repeat_hs5"/>
    <property type="match status" value="1"/>
</dbReference>
<name>A0A6G1GNF4_9PEZI</name>
<dbReference type="InterPro" id="IPR003029">
    <property type="entry name" value="S1_domain"/>
</dbReference>
<reference evidence="13" key="1">
    <citation type="journal article" date="2020" name="Stud. Mycol.">
        <title>101 Dothideomycetes genomes: a test case for predicting lifestyles and emergence of pathogens.</title>
        <authorList>
            <person name="Haridas S."/>
            <person name="Albert R."/>
            <person name="Binder M."/>
            <person name="Bloem J."/>
            <person name="Labutti K."/>
            <person name="Salamov A."/>
            <person name="Andreopoulos B."/>
            <person name="Baker S."/>
            <person name="Barry K."/>
            <person name="Bills G."/>
            <person name="Bluhm B."/>
            <person name="Cannon C."/>
            <person name="Castanera R."/>
            <person name="Culley D."/>
            <person name="Daum C."/>
            <person name="Ezra D."/>
            <person name="Gonzalez J."/>
            <person name="Henrissat B."/>
            <person name="Kuo A."/>
            <person name="Liang C."/>
            <person name="Lipzen A."/>
            <person name="Lutzoni F."/>
            <person name="Magnuson J."/>
            <person name="Mondo S."/>
            <person name="Nolan M."/>
            <person name="Ohm R."/>
            <person name="Pangilinan J."/>
            <person name="Park H.-J."/>
            <person name="Ramirez L."/>
            <person name="Alfaro M."/>
            <person name="Sun H."/>
            <person name="Tritt A."/>
            <person name="Yoshinaga Y."/>
            <person name="Zwiers L.-H."/>
            <person name="Turgeon B."/>
            <person name="Goodwin S."/>
            <person name="Spatafora J."/>
            <person name="Crous P."/>
            <person name="Grigoriev I."/>
        </authorList>
    </citation>
    <scope>NUCLEOTIDE SEQUENCE</scope>
    <source>
        <strain evidence="13">CBS 113979</strain>
    </source>
</reference>
<keyword evidence="14" id="KW-1185">Reference proteome</keyword>
<evidence type="ECO:0000259" key="12">
    <source>
        <dbReference type="PROSITE" id="PS50926"/>
    </source>
</evidence>
<gene>
    <name evidence="13" type="ORF">K402DRAFT_466750</name>
</gene>
<evidence type="ECO:0000256" key="8">
    <source>
        <dbReference type="ARBA" id="ARBA00073619"/>
    </source>
</evidence>
<dbReference type="Pfam" id="PF00575">
    <property type="entry name" value="S1"/>
    <property type="match status" value="3"/>
</dbReference>
<feature type="domain" description="S1 motif" evidence="11">
    <location>
        <begin position="640"/>
        <end position="709"/>
    </location>
</feature>
<feature type="region of interest" description="Disordered" evidence="10">
    <location>
        <begin position="1385"/>
        <end position="1511"/>
    </location>
</feature>
<dbReference type="FunFam" id="2.40.50.140:FF:000155">
    <property type="entry name" value="rRNA biogenesis protein RRP5"/>
    <property type="match status" value="1"/>
</dbReference>
<dbReference type="InterPro" id="IPR003107">
    <property type="entry name" value="HAT"/>
</dbReference>
<dbReference type="OrthoDB" id="412781at2759"/>
<evidence type="ECO:0000256" key="6">
    <source>
        <dbReference type="ARBA" id="ARBA00023242"/>
    </source>
</evidence>
<feature type="compositionally biased region" description="Polar residues" evidence="10">
    <location>
        <begin position="1449"/>
        <end position="1464"/>
    </location>
</feature>
<dbReference type="InterPro" id="IPR057302">
    <property type="entry name" value="Rrp5_S1"/>
</dbReference>
<keyword evidence="6" id="KW-0539">Nucleus</keyword>
<dbReference type="SUPFAM" id="SSF48452">
    <property type="entry name" value="TPR-like"/>
    <property type="match status" value="1"/>
</dbReference>
<dbReference type="CDD" id="cd05707">
    <property type="entry name" value="S1_Rrp5_repeat_sc11"/>
    <property type="match status" value="1"/>
</dbReference>
<feature type="domain" description="S1 motif" evidence="11">
    <location>
        <begin position="824"/>
        <end position="893"/>
    </location>
</feature>
<feature type="domain" description="S1 motif" evidence="11">
    <location>
        <begin position="263"/>
        <end position="332"/>
    </location>
</feature>
<evidence type="ECO:0000256" key="9">
    <source>
        <dbReference type="ARBA" id="ARBA00076674"/>
    </source>
</evidence>
<proteinExistence type="predicted"/>
<dbReference type="GO" id="GO:0006364">
    <property type="term" value="P:rRNA processing"/>
    <property type="evidence" value="ECO:0007669"/>
    <property type="project" value="UniProtKB-KW"/>
</dbReference>
<dbReference type="CDD" id="cd05693">
    <property type="entry name" value="S1_Rrp5_repeat_hs1_sc1"/>
    <property type="match status" value="1"/>
</dbReference>
<comment type="subcellular location">
    <subcellularLocation>
        <location evidence="1">Nucleus</location>
        <location evidence="1">Nucleolus</location>
    </subcellularLocation>
</comment>
<dbReference type="PANTHER" id="PTHR23270:SF10">
    <property type="entry name" value="PROTEIN RRP5 HOMOLOG"/>
    <property type="match status" value="1"/>
</dbReference>
<feature type="domain" description="S1 motif" evidence="11">
    <location>
        <begin position="1309"/>
        <end position="1380"/>
    </location>
</feature>
<dbReference type="InterPro" id="IPR045209">
    <property type="entry name" value="Rrp5"/>
</dbReference>
<dbReference type="Gene3D" id="2.40.50.140">
    <property type="entry name" value="Nucleic acid-binding proteins"/>
    <property type="match status" value="11"/>
</dbReference>
<dbReference type="InterPro" id="IPR048058">
    <property type="entry name" value="Rrp5_S1_rpt_hs11_sc8"/>
</dbReference>
<dbReference type="FunFam" id="2.40.50.140:FF:000278">
    <property type="entry name" value="rRNA biogenesis protein rrp5"/>
    <property type="match status" value="1"/>
</dbReference>
<evidence type="ECO:0000256" key="2">
    <source>
        <dbReference type="ARBA" id="ARBA00022517"/>
    </source>
</evidence>
<feature type="domain" description="S1 motif" evidence="11">
    <location>
        <begin position="728"/>
        <end position="802"/>
    </location>
</feature>
<evidence type="ECO:0000256" key="5">
    <source>
        <dbReference type="ARBA" id="ARBA00022737"/>
    </source>
</evidence>
<keyword evidence="2" id="KW-0690">Ribosome biogenesis</keyword>
<feature type="region of interest" description="Disordered" evidence="10">
    <location>
        <begin position="1759"/>
        <end position="1780"/>
    </location>
</feature>
<keyword evidence="5" id="KW-0677">Repeat</keyword>
<feature type="domain" description="S1 motif" evidence="11">
    <location>
        <begin position="934"/>
        <end position="1010"/>
    </location>
</feature>
<dbReference type="InterPro" id="IPR002792">
    <property type="entry name" value="TRAM_dom"/>
</dbReference>
<dbReference type="Gene3D" id="1.25.40.10">
    <property type="entry name" value="Tetratricopeptide repeat domain"/>
    <property type="match status" value="1"/>
</dbReference>
<dbReference type="Pfam" id="PF23459">
    <property type="entry name" value="S1_RRP5"/>
    <property type="match status" value="1"/>
</dbReference>
<dbReference type="FunFam" id="2.40.50.140:FF:000103">
    <property type="entry name" value="protein RRP5 homolog"/>
    <property type="match status" value="2"/>
</dbReference>
<protein>
    <recommendedName>
        <fullName evidence="8">rRNA biogenesis protein RRP5</fullName>
    </recommendedName>
    <alternativeName>
        <fullName evidence="9">Ribosomal RNA-processing protein 5</fullName>
    </alternativeName>
</protein>
<feature type="domain" description="TRAM" evidence="12">
    <location>
        <begin position="306"/>
        <end position="378"/>
    </location>
</feature>
<keyword evidence="3" id="KW-0698">rRNA processing</keyword>
<dbReference type="FunFam" id="2.40.50.140:FF:000196">
    <property type="entry name" value="rRNA biogenesis protein RRP5"/>
    <property type="match status" value="1"/>
</dbReference>
<comment type="function">
    <text evidence="7">Involved in the biogenesis of rRNA. Required for the formation of 18S and 5.8S rRNA.</text>
</comment>
<feature type="region of interest" description="Disordered" evidence="10">
    <location>
        <begin position="1"/>
        <end position="49"/>
    </location>
</feature>
<evidence type="ECO:0000256" key="1">
    <source>
        <dbReference type="ARBA" id="ARBA00004604"/>
    </source>
</evidence>
<dbReference type="GO" id="GO:0032040">
    <property type="term" value="C:small-subunit processome"/>
    <property type="evidence" value="ECO:0007669"/>
    <property type="project" value="TreeGrafter"/>
</dbReference>
<dbReference type="InterPro" id="IPR048059">
    <property type="entry name" value="Rrp5_S1_rpt_hs1_sc1"/>
</dbReference>
<evidence type="ECO:0000256" key="3">
    <source>
        <dbReference type="ARBA" id="ARBA00022552"/>
    </source>
</evidence>
<dbReference type="FunFam" id="2.40.50.140:FF:000159">
    <property type="entry name" value="rRNA biogenesis protein rrp5"/>
    <property type="match status" value="1"/>
</dbReference>
<sequence>MPRPKRPAEGDTSTSKKPKPTFDERPPKKPRKNEIATDDISTGAQKPSILKQGEKAFPRGGASVLTPLEHKQIQIEATRDVLFEQAGKSTVNEVDEEDGDIVEASRAALKRKKKKAKPLSKGVPDELAEQKTKIESLGYKRLVEDSMVLGQVTQITRRDIALALPNNLTGYVPITSISDQLTAKIDDLLGKENEAEDDDEESDDFEDVDLKRLFKLGQYLRAAVRSVQNEDIKTHGPGKRHIELSLNPHVANGRMSKTDIAVGCTLQAAVKSVEDHGLVMDLGMNDQSVNGFLPSKALGPDIDHSTMEEGSVLLCLVTGSSSNGSMVQLSANHQASGATKKAKFLTTAPTVNTFLPGTAVEFQVTEVQPSGVVGQLMGMQVVTADRIHSGGATNSKELEELYSVGNRTKARILCSFPGSEPPKLGITLLPHILSLSPHPTTSRNTNPLSILPISAFVDNAKVVKVVDGMGLFMELGESGCRGFAHISRISDDKVEDLSSTSGRYKLGSSHHSRVVGYNPIDGLYRVSLEKKVLEQAFLRVEDVPVGQVLKCSVEKLIFNDKGAGGLLLKLSDGITGLCPENHMSDIQLRNPERKFKEGSVVNARVLSVDPEKRRIQLTLKKSLVNSDEPIWSDYTKILPGAQSLGTIVSVVRGGAVLKFYGAIRGFLPVFEMSDSLIEDATRHFKVGQVIKVRVLNVDPGLQRMTLSCKDPSSLSEVDAAVFAAMEIGSVVDGIVTEKNADTIKLEIADSNIKATLQQDHLTDGSEAKNASALKKIHVGQKLQDLVVLEKIIERSSVVLTKKASLVKAARSKTLVSSFDGIHEGREVQGFVRAINNERAFVQFAGRVVGLLRKSQIEPEMANAPNLGLRVGQSLTCKVLSVFQAQQQFQLTMKKQKVAQSEIKTTETSTPRTNDMAVVNPVDEKSMNVSDFVVGKETKARITSIRQTQLNVQLGDNLQGRIDVSEAFDSWEKIKNPKQPLKMFQPKEILDVRVLGIHDARGHRFLPITHRSNGIPVFELSTKRHNSDDGFLTMDKIQNGSSWVAFVNNIDAKCVWVNLSPTVRGRIDLRDLADDISLLKNVEEYFPIGSALRVRVKAVDASMNRLDLTAKVSSGSKSLTIEDVSKGMILPGTVVKVTEQYIMVRVSDAVLGQVPLTEFADDYSKANPTIHNMYDVVRVCVIGVDVPNKRILLSLRPSKVLNSKAPVQDPAIATISQLKVNDVVRGFVHQVADNGVFVTLGPTVTAFVRVSDLSDSYVKDWKSLVEIDQLVNGKITTVDSTANRIHMSLKDSLLNKDFIPPITFSDIAVGQVVTGKVRKVQEYGVFIVVDNSHNVSGLCHRSEIADSKIGDVRTLFDEGDAVKALVLKIDKDQRRISFGLKASYFQNQPNDGETSDEDDDGVGGVVLDEAGSEESDIEMEEGGADLDDVESIESEEEIAEDLDSDAEMENATSIQPSAGLSTSGFDWTGDALDADEKSSAAAGSENEAPTKKKKRRKPEIQVDKTGDLDKDGPKSVADFERLLLTQPNDSGLWIQYIAFQLQLGEVGKARDIAERALKTIHIREEDDKLNVWVALLSLENAYGSDETLEETFKRAVQYNDVQEIHERLASIYIESGKHDKAETLFQSMTKLRDINPHPAFWYNYAHFLLTTVSAPSRAHALLPRALQSVPPHLHRDLTTKFAILEFQSPAGDAERGRTLFEGLVTQWPKKGDLWDVWVDMEIKVGETEKARELFERMVQGKMKKKRAKFVFGRWREMEKKAGGKKGLERVQKAEKEYTGDE</sequence>
<accession>A0A6G1GNF4</accession>
<feature type="domain" description="S1 motif" evidence="11">
    <location>
        <begin position="1126"/>
        <end position="1195"/>
    </location>
</feature>
<dbReference type="Pfam" id="PF24685">
    <property type="entry name" value="OB_RRP5_4th"/>
    <property type="match status" value="1"/>
</dbReference>
<dbReference type="InterPro" id="IPR012340">
    <property type="entry name" value="NA-bd_OB-fold"/>
</dbReference>